<dbReference type="GO" id="GO:0016787">
    <property type="term" value="F:hydrolase activity"/>
    <property type="evidence" value="ECO:0007669"/>
    <property type="project" value="UniProtKB-KW"/>
</dbReference>
<dbReference type="SUPFAM" id="SSF51445">
    <property type="entry name" value="(Trans)glycosidases"/>
    <property type="match status" value="1"/>
</dbReference>
<name>A0ABP7D6K3_9MICC</name>
<dbReference type="InterPro" id="IPR006047">
    <property type="entry name" value="GH13_cat_dom"/>
</dbReference>
<dbReference type="Gene3D" id="3.20.20.80">
    <property type="entry name" value="Glycosidases"/>
    <property type="match status" value="1"/>
</dbReference>
<dbReference type="PANTHER" id="PTHR10357:SF179">
    <property type="entry name" value="NEUTRAL AND BASIC AMINO ACID TRANSPORT PROTEIN RBAT"/>
    <property type="match status" value="1"/>
</dbReference>
<keyword evidence="4" id="KW-1185">Reference proteome</keyword>
<gene>
    <name evidence="3" type="ORF">GCM10022377_11410</name>
</gene>
<dbReference type="Pfam" id="PF00128">
    <property type="entry name" value="Alpha-amylase"/>
    <property type="match status" value="1"/>
</dbReference>
<evidence type="ECO:0000313" key="4">
    <source>
        <dbReference type="Proteomes" id="UP001501536"/>
    </source>
</evidence>
<dbReference type="Proteomes" id="UP001501536">
    <property type="component" value="Unassembled WGS sequence"/>
</dbReference>
<dbReference type="InterPro" id="IPR045857">
    <property type="entry name" value="O16G_dom_2"/>
</dbReference>
<sequence length="602" mass="65173">MGGMTTAASLPPALAAERPVHAASARDEWWRRAVIYQVYPRSFRDADGDGMGDLRGITAELRHVADLGVDAVWLSPFFRSPQRDAGYDVSDYCDVDPLFGTLDDFDDLVAEADRLGLRIIVDLVPNHCSDQHPLFQAALAGGPGALPRALFHFRNGRGEHGELPPNNWQSHFGGSAWTRVTEPDGSPGQWYLHLFDSSQPDFNWDHPDVRAEFERILRFWLDRGAGGFRVDVAHALIKEPDLPDWHGRPDGRPVEGYPFSDAPMFGRAGVHEVFREWRRVLEEYDGERILCGEANAHPVETMAHWVRRDEMHQTFNFDYLGMGWGAASFKGTVERSLRAFDAVGAPTTWVLSNHDTSRHTTRFGLGAAGHVGDGVAPGAHRPDEELGLRRARAATLFTLGLPGGMYLYQGEELGLPDHLDLPAEARQDPTFLRTGGERIGRDGCRVPLPWRADAASFGFSTAPGSSDGGGRAEPWLPQPEAWAGYARDAQSGRRDSTLELYRAALRERAGRGLGLGGLAWLEPTDGPADADVAAYRNGSTVVVLNTGTGPVPLPAGRLLLESVPGAVAEGALAPDATVWLEVPASAEAAAGTGPADRAGAGG</sequence>
<evidence type="ECO:0000313" key="3">
    <source>
        <dbReference type="EMBL" id="GAA3699991.1"/>
    </source>
</evidence>
<dbReference type="EMBL" id="BAABCJ010000001">
    <property type="protein sequence ID" value="GAA3699991.1"/>
    <property type="molecule type" value="Genomic_DNA"/>
</dbReference>
<accession>A0ABP7D6K3</accession>
<dbReference type="Gene3D" id="3.90.400.10">
    <property type="entry name" value="Oligo-1,6-glucosidase, Domain 2"/>
    <property type="match status" value="1"/>
</dbReference>
<feature type="domain" description="Glycosyl hydrolase family 13 catalytic" evidence="2">
    <location>
        <begin position="37"/>
        <end position="445"/>
    </location>
</feature>
<reference evidence="4" key="1">
    <citation type="journal article" date="2019" name="Int. J. Syst. Evol. Microbiol.">
        <title>The Global Catalogue of Microorganisms (GCM) 10K type strain sequencing project: providing services to taxonomists for standard genome sequencing and annotation.</title>
        <authorList>
            <consortium name="The Broad Institute Genomics Platform"/>
            <consortium name="The Broad Institute Genome Sequencing Center for Infectious Disease"/>
            <person name="Wu L."/>
            <person name="Ma J."/>
        </authorList>
    </citation>
    <scope>NUCLEOTIDE SEQUENCE [LARGE SCALE GENOMIC DNA]</scope>
    <source>
        <strain evidence="4">JCM 16961</strain>
    </source>
</reference>
<comment type="similarity">
    <text evidence="1">Belongs to the glycosyl hydrolase 13 family.</text>
</comment>
<dbReference type="CDD" id="cd11332">
    <property type="entry name" value="AmyAc_OligoGlu_TS"/>
    <property type="match status" value="1"/>
</dbReference>
<dbReference type="InterPro" id="IPR017853">
    <property type="entry name" value="GH"/>
</dbReference>
<evidence type="ECO:0000259" key="2">
    <source>
        <dbReference type="SMART" id="SM00642"/>
    </source>
</evidence>
<organism evidence="3 4">
    <name type="scientific">Zhihengliuella alba</name>
    <dbReference type="NCBI Taxonomy" id="547018"/>
    <lineage>
        <taxon>Bacteria</taxon>
        <taxon>Bacillati</taxon>
        <taxon>Actinomycetota</taxon>
        <taxon>Actinomycetes</taxon>
        <taxon>Micrococcales</taxon>
        <taxon>Micrococcaceae</taxon>
        <taxon>Zhihengliuella</taxon>
    </lineage>
</organism>
<keyword evidence="3" id="KW-0378">Hydrolase</keyword>
<dbReference type="SMART" id="SM00642">
    <property type="entry name" value="Aamy"/>
    <property type="match status" value="1"/>
</dbReference>
<evidence type="ECO:0000256" key="1">
    <source>
        <dbReference type="ARBA" id="ARBA00008061"/>
    </source>
</evidence>
<protein>
    <submittedName>
        <fullName evidence="3">Glycoside hydrolase family 13 protein</fullName>
    </submittedName>
</protein>
<comment type="caution">
    <text evidence="3">The sequence shown here is derived from an EMBL/GenBank/DDBJ whole genome shotgun (WGS) entry which is preliminary data.</text>
</comment>
<dbReference type="PANTHER" id="PTHR10357">
    <property type="entry name" value="ALPHA-AMYLASE FAMILY MEMBER"/>
    <property type="match status" value="1"/>
</dbReference>
<proteinExistence type="inferred from homology"/>